<evidence type="ECO:0000256" key="1">
    <source>
        <dbReference type="SAM" id="SignalP"/>
    </source>
</evidence>
<keyword evidence="1" id="KW-0732">Signal</keyword>
<dbReference type="Proteomes" id="UP001176940">
    <property type="component" value="Unassembled WGS sequence"/>
</dbReference>
<proteinExistence type="predicted"/>
<organism evidence="2 3">
    <name type="scientific">Ranitomeya imitator</name>
    <name type="common">mimic poison frog</name>
    <dbReference type="NCBI Taxonomy" id="111125"/>
    <lineage>
        <taxon>Eukaryota</taxon>
        <taxon>Metazoa</taxon>
        <taxon>Chordata</taxon>
        <taxon>Craniata</taxon>
        <taxon>Vertebrata</taxon>
        <taxon>Euteleostomi</taxon>
        <taxon>Amphibia</taxon>
        <taxon>Batrachia</taxon>
        <taxon>Anura</taxon>
        <taxon>Neobatrachia</taxon>
        <taxon>Hyloidea</taxon>
        <taxon>Dendrobatidae</taxon>
        <taxon>Dendrobatinae</taxon>
        <taxon>Ranitomeya</taxon>
    </lineage>
</organism>
<dbReference type="EMBL" id="CAUEEQ010000425">
    <property type="protein sequence ID" value="CAJ0916809.1"/>
    <property type="molecule type" value="Genomic_DNA"/>
</dbReference>
<evidence type="ECO:0000313" key="3">
    <source>
        <dbReference type="Proteomes" id="UP001176940"/>
    </source>
</evidence>
<sequence length="124" mass="13472">MSQLLLAITALCLIGFSIAGKGQQCAVPIAPQDGSVHFTEVTYQSVAHFSCDEGSACIVMFDIKNNYASNVLHGARTISESPLRHWIAPASFCLTSLQRHKQRRSSDRLVVYIAAASLCVTVPY</sequence>
<feature type="signal peptide" evidence="1">
    <location>
        <begin position="1"/>
        <end position="19"/>
    </location>
</feature>
<comment type="caution">
    <text evidence="2">The sequence shown here is derived from an EMBL/GenBank/DDBJ whole genome shotgun (WGS) entry which is preliminary data.</text>
</comment>
<gene>
    <name evidence="2" type="ORF">RIMI_LOCUS371094</name>
</gene>
<feature type="chain" id="PRO_5045947066" evidence="1">
    <location>
        <begin position="20"/>
        <end position="124"/>
    </location>
</feature>
<name>A0ABN9KN86_9NEOB</name>
<keyword evidence="3" id="KW-1185">Reference proteome</keyword>
<reference evidence="2" key="1">
    <citation type="submission" date="2023-07" db="EMBL/GenBank/DDBJ databases">
        <authorList>
            <person name="Stuckert A."/>
        </authorList>
    </citation>
    <scope>NUCLEOTIDE SEQUENCE</scope>
</reference>
<evidence type="ECO:0000313" key="2">
    <source>
        <dbReference type="EMBL" id="CAJ0916809.1"/>
    </source>
</evidence>
<accession>A0ABN9KN86</accession>
<protein>
    <submittedName>
        <fullName evidence="2">Uncharacterized protein</fullName>
    </submittedName>
</protein>